<keyword evidence="4 8" id="KW-0812">Transmembrane</keyword>
<keyword evidence="3" id="KW-0813">Transport</keyword>
<feature type="transmembrane region" description="Helical" evidence="8">
    <location>
        <begin position="345"/>
        <end position="371"/>
    </location>
</feature>
<evidence type="ECO:0000256" key="7">
    <source>
        <dbReference type="ARBA" id="ARBA00023136"/>
    </source>
</evidence>
<keyword evidence="10" id="KW-1185">Reference proteome</keyword>
<evidence type="ECO:0000256" key="3">
    <source>
        <dbReference type="ARBA" id="ARBA00022448"/>
    </source>
</evidence>
<evidence type="ECO:0000256" key="8">
    <source>
        <dbReference type="SAM" id="Phobius"/>
    </source>
</evidence>
<gene>
    <name evidence="9" type="ORF">VK792_15930</name>
</gene>
<comment type="similarity">
    <text evidence="2">Belongs to the V-ATPase 116 kDa subunit family.</text>
</comment>
<dbReference type="RefSeq" id="WP_326298827.1">
    <property type="nucleotide sequence ID" value="NZ_JAYLLH010000028.1"/>
</dbReference>
<reference evidence="9 10" key="1">
    <citation type="submission" date="2024-01" db="EMBL/GenBank/DDBJ databases">
        <title>Mesobacterium rodlantinim sp. nov., isolated from shallow sea hydrothermal systems off Kueishantao Island.</title>
        <authorList>
            <person name="Su Z."/>
            <person name="Tang K."/>
        </authorList>
    </citation>
    <scope>NUCLEOTIDE SEQUENCE [LARGE SCALE GENOMIC DNA]</scope>
    <source>
        <strain evidence="9 10">TK19101</strain>
    </source>
</reference>
<evidence type="ECO:0000256" key="5">
    <source>
        <dbReference type="ARBA" id="ARBA00022989"/>
    </source>
</evidence>
<keyword evidence="6" id="KW-0406">Ion transport</keyword>
<keyword evidence="5 8" id="KW-1133">Transmembrane helix</keyword>
<evidence type="ECO:0000313" key="9">
    <source>
        <dbReference type="EMBL" id="MEC3862782.1"/>
    </source>
</evidence>
<comment type="caution">
    <text evidence="9">The sequence shown here is derived from an EMBL/GenBank/DDBJ whole genome shotgun (WGS) entry which is preliminary data.</text>
</comment>
<dbReference type="PANTHER" id="PTHR11629">
    <property type="entry name" value="VACUOLAR PROTON ATPASES"/>
    <property type="match status" value="1"/>
</dbReference>
<dbReference type="Pfam" id="PF01496">
    <property type="entry name" value="V_ATPase_I"/>
    <property type="match status" value="1"/>
</dbReference>
<dbReference type="PANTHER" id="PTHR11629:SF63">
    <property type="entry name" value="V-TYPE PROTON ATPASE SUBUNIT A"/>
    <property type="match status" value="1"/>
</dbReference>
<keyword evidence="7 8" id="KW-0472">Membrane</keyword>
<evidence type="ECO:0000256" key="6">
    <source>
        <dbReference type="ARBA" id="ARBA00023065"/>
    </source>
</evidence>
<proteinExistence type="inferred from homology"/>
<feature type="transmembrane region" description="Helical" evidence="8">
    <location>
        <begin position="451"/>
        <end position="470"/>
    </location>
</feature>
<feature type="transmembrane region" description="Helical" evidence="8">
    <location>
        <begin position="494"/>
        <end position="512"/>
    </location>
</feature>
<comment type="subcellular location">
    <subcellularLocation>
        <location evidence="1">Membrane</location>
        <topology evidence="1">Multi-pass membrane protein</topology>
    </subcellularLocation>
</comment>
<feature type="transmembrane region" description="Helical" evidence="8">
    <location>
        <begin position="413"/>
        <end position="439"/>
    </location>
</feature>
<evidence type="ECO:0000256" key="1">
    <source>
        <dbReference type="ARBA" id="ARBA00004141"/>
    </source>
</evidence>
<dbReference type="EMBL" id="JAYLLH010000028">
    <property type="protein sequence ID" value="MEC3862782.1"/>
    <property type="molecule type" value="Genomic_DNA"/>
</dbReference>
<feature type="transmembrane region" description="Helical" evidence="8">
    <location>
        <begin position="548"/>
        <end position="568"/>
    </location>
</feature>
<dbReference type="Proteomes" id="UP001348149">
    <property type="component" value="Unassembled WGS sequence"/>
</dbReference>
<accession>A0ABU6HL11</accession>
<evidence type="ECO:0000313" key="10">
    <source>
        <dbReference type="Proteomes" id="UP001348149"/>
    </source>
</evidence>
<organism evidence="9 10">
    <name type="scientific">Mesobacterium hydrothermale</name>
    <dbReference type="NCBI Taxonomy" id="3111907"/>
    <lineage>
        <taxon>Bacteria</taxon>
        <taxon>Pseudomonadati</taxon>
        <taxon>Pseudomonadota</taxon>
        <taxon>Alphaproteobacteria</taxon>
        <taxon>Rhodobacterales</taxon>
        <taxon>Roseobacteraceae</taxon>
        <taxon>Mesobacterium</taxon>
    </lineage>
</organism>
<evidence type="ECO:0000256" key="2">
    <source>
        <dbReference type="ARBA" id="ARBA00009904"/>
    </source>
</evidence>
<dbReference type="InterPro" id="IPR002490">
    <property type="entry name" value="V-ATPase_116kDa_su"/>
</dbReference>
<feature type="transmembrane region" description="Helical" evidence="8">
    <location>
        <begin position="378"/>
        <end position="401"/>
    </location>
</feature>
<feature type="transmembrane region" description="Helical" evidence="8">
    <location>
        <begin position="524"/>
        <end position="542"/>
    </location>
</feature>
<sequence>MILRPRATTWFELLTSRDHFAVAMQALAHTRAVQLEAHPFDQSAPVLPVLDDFFDRFHQLEARYGPYWPQIRGTAGLVLENPIAAVAETQARLADWAMRADPIVADLRTSEARLGELALIDRLVEAVPDHLPLARLAQAQGSVLRYAVFFLHTGDAALPALDGVLAESFPAEQGAFVILVGPADAIEAAAERATALDWTPVPLPTFLSADRDTHVQQVRQHITETERDLAGHLARLDALAEETGLAELLQRVAVLSWLRDNAGEISASPNLMRITGWNSVANSADIHRALEAAGVDYALTQSAGSAGDAPMVLNNPAWLRAFEFFPRLLGMPANQEVDPSAATALIAPLLFGFMFGDVGQGAVLLAAGLYLGRRWPMLALFVPGGVMAMVFGVLFGSVFSLEGVIPALWVHPLHAPITVLAAALVIGAVLLTLGFVLDFTQAAWHGQGSRWLAQHGGLMAAFLGLLGAWFEPRLAWSVVLGLGLTAVGARKDGAWTPAAAAVAVAEFVEAIMRLLVSTVSFARVGAFALAHAGLSAAIVGIAEALGPVGFWIALLLGNLLILGLEGLVTGIQTTRLILFEFFIRFFHATGREFRPLQPPGQLVDGGSTS</sequence>
<evidence type="ECO:0000256" key="4">
    <source>
        <dbReference type="ARBA" id="ARBA00022692"/>
    </source>
</evidence>
<name>A0ABU6HL11_9RHOB</name>
<protein>
    <submittedName>
        <fullName evidence="9">V-type ATPase 116kDa subunit family protein</fullName>
    </submittedName>
</protein>